<accession>A0A0L0BZT4</accession>
<dbReference type="AlphaFoldDB" id="A0A0L0BZT4"/>
<feature type="transmembrane region" description="Helical" evidence="2">
    <location>
        <begin position="35"/>
        <end position="52"/>
    </location>
</feature>
<evidence type="ECO:0000313" key="3">
    <source>
        <dbReference type="EMBL" id="KNC25523.1"/>
    </source>
</evidence>
<evidence type="ECO:0000313" key="4">
    <source>
        <dbReference type="Proteomes" id="UP000037069"/>
    </source>
</evidence>
<feature type="compositionally biased region" description="Basic and acidic residues" evidence="1">
    <location>
        <begin position="149"/>
        <end position="160"/>
    </location>
</feature>
<feature type="non-terminal residue" evidence="3">
    <location>
        <position position="263"/>
    </location>
</feature>
<comment type="caution">
    <text evidence="3">The sequence shown here is derived from an EMBL/GenBank/DDBJ whole genome shotgun (WGS) entry which is preliminary data.</text>
</comment>
<evidence type="ECO:0000256" key="2">
    <source>
        <dbReference type="SAM" id="Phobius"/>
    </source>
</evidence>
<evidence type="ECO:0000256" key="1">
    <source>
        <dbReference type="SAM" id="MobiDB-lite"/>
    </source>
</evidence>
<keyword evidence="2" id="KW-1133">Transmembrane helix</keyword>
<keyword evidence="2" id="KW-0472">Membrane</keyword>
<sequence>MGNAWTTVIAAELLGALSGLGYVALNSSRTLDTDILLVSMITIGLIGALCSPREDGDDRRERPPRHRDQRGRRQTAARCTIRHRCHRLDDRDARGPDDPVDRGDRRPPARSRTGAPVAVGGRREVRPGPRGAVRRRDARRPCPGVARPMAERCADRDRRGGAAGVHPRVDPRRPRDRGARLRAAALHPALRLDSHRGPVDGREHVGAGARRLHRRVSGDRDQQPPRRHAGRPSAREGGAHDRSRLGADPRLRCRPGGRRIRLH</sequence>
<feature type="region of interest" description="Disordered" evidence="1">
    <location>
        <begin position="193"/>
        <end position="263"/>
    </location>
</feature>
<name>A0A0L0BZT4_LUCCU</name>
<feature type="compositionally biased region" description="Basic and acidic residues" evidence="1">
    <location>
        <begin position="233"/>
        <end position="251"/>
    </location>
</feature>
<dbReference type="Proteomes" id="UP000037069">
    <property type="component" value="Unassembled WGS sequence"/>
</dbReference>
<feature type="compositionally biased region" description="Basic residues" evidence="1">
    <location>
        <begin position="62"/>
        <end position="86"/>
    </location>
</feature>
<protein>
    <submittedName>
        <fullName evidence="3">Uncharacterized protein</fullName>
    </submittedName>
</protein>
<organism evidence="3 4">
    <name type="scientific">Lucilia cuprina</name>
    <name type="common">Green bottle fly</name>
    <name type="synonym">Australian sheep blowfly</name>
    <dbReference type="NCBI Taxonomy" id="7375"/>
    <lineage>
        <taxon>Eukaryota</taxon>
        <taxon>Metazoa</taxon>
        <taxon>Ecdysozoa</taxon>
        <taxon>Arthropoda</taxon>
        <taxon>Hexapoda</taxon>
        <taxon>Insecta</taxon>
        <taxon>Pterygota</taxon>
        <taxon>Neoptera</taxon>
        <taxon>Endopterygota</taxon>
        <taxon>Diptera</taxon>
        <taxon>Brachycera</taxon>
        <taxon>Muscomorpha</taxon>
        <taxon>Oestroidea</taxon>
        <taxon>Calliphoridae</taxon>
        <taxon>Luciliinae</taxon>
        <taxon>Lucilia</taxon>
    </lineage>
</organism>
<dbReference type="EMBL" id="JRES01001099">
    <property type="protein sequence ID" value="KNC25523.1"/>
    <property type="molecule type" value="Genomic_DNA"/>
</dbReference>
<proteinExistence type="predicted"/>
<feature type="region of interest" description="Disordered" evidence="1">
    <location>
        <begin position="52"/>
        <end position="178"/>
    </location>
</feature>
<feature type="compositionally biased region" description="Basic and acidic residues" evidence="1">
    <location>
        <begin position="87"/>
        <end position="107"/>
    </location>
</feature>
<keyword evidence="4" id="KW-1185">Reference proteome</keyword>
<keyword evidence="2" id="KW-0812">Transmembrane</keyword>
<feature type="compositionally biased region" description="Basic and acidic residues" evidence="1">
    <location>
        <begin position="52"/>
        <end position="61"/>
    </location>
</feature>
<feature type="compositionally biased region" description="Basic and acidic residues" evidence="1">
    <location>
        <begin position="193"/>
        <end position="205"/>
    </location>
</feature>
<reference evidence="3 4" key="1">
    <citation type="journal article" date="2015" name="Nat. Commun.">
        <title>Lucilia cuprina genome unlocks parasitic fly biology to underpin future interventions.</title>
        <authorList>
            <person name="Anstead C.A."/>
            <person name="Korhonen P.K."/>
            <person name="Young N.D."/>
            <person name="Hall R.S."/>
            <person name="Jex A.R."/>
            <person name="Murali S.C."/>
            <person name="Hughes D.S."/>
            <person name="Lee S.F."/>
            <person name="Perry T."/>
            <person name="Stroehlein A.J."/>
            <person name="Ansell B.R."/>
            <person name="Breugelmans B."/>
            <person name="Hofmann A."/>
            <person name="Qu J."/>
            <person name="Dugan S."/>
            <person name="Lee S.L."/>
            <person name="Chao H."/>
            <person name="Dinh H."/>
            <person name="Han Y."/>
            <person name="Doddapaneni H.V."/>
            <person name="Worley K.C."/>
            <person name="Muzny D.M."/>
            <person name="Ioannidis P."/>
            <person name="Waterhouse R.M."/>
            <person name="Zdobnov E.M."/>
            <person name="James P.J."/>
            <person name="Bagnall N.H."/>
            <person name="Kotze A.C."/>
            <person name="Gibbs R.A."/>
            <person name="Richards S."/>
            <person name="Batterham P."/>
            <person name="Gasser R.B."/>
        </authorList>
    </citation>
    <scope>NUCLEOTIDE SEQUENCE [LARGE SCALE GENOMIC DNA]</scope>
    <source>
        <strain evidence="3 4">LS</strain>
        <tissue evidence="3">Full body</tissue>
    </source>
</reference>
<feature type="compositionally biased region" description="Basic and acidic residues" evidence="1">
    <location>
        <begin position="167"/>
        <end position="178"/>
    </location>
</feature>
<gene>
    <name evidence="3" type="ORF">FF38_05537</name>
</gene>
<feature type="compositionally biased region" description="Basic residues" evidence="1">
    <location>
        <begin position="252"/>
        <end position="263"/>
    </location>
</feature>